<dbReference type="Proteomes" id="UP000199408">
    <property type="component" value="Unassembled WGS sequence"/>
</dbReference>
<organism evidence="3 4">
    <name type="scientific">Micromonospora halophytica</name>
    <dbReference type="NCBI Taxonomy" id="47864"/>
    <lineage>
        <taxon>Bacteria</taxon>
        <taxon>Bacillati</taxon>
        <taxon>Actinomycetota</taxon>
        <taxon>Actinomycetes</taxon>
        <taxon>Micromonosporales</taxon>
        <taxon>Micromonosporaceae</taxon>
        <taxon>Micromonospora</taxon>
    </lineage>
</organism>
<accession>A0A1C5IXR1</accession>
<protein>
    <recommendedName>
        <fullName evidence="5">AP2/ERF domain-containing protein</fullName>
    </recommendedName>
</protein>
<dbReference type="AlphaFoldDB" id="A0A1C5IXR1"/>
<feature type="region of interest" description="Disordered" evidence="1">
    <location>
        <begin position="238"/>
        <end position="265"/>
    </location>
</feature>
<keyword evidence="2" id="KW-0812">Transmembrane</keyword>
<sequence>MQTVFSSVLPDVPAAAVIWLVLLTVAAVAVGALVARPAWLRSAVTGRIRQAALPSHVELAEQERERARYAEEIAVAARRAGATAERCRAGWLAAQEEVEAAWAAYEAAEADVRRLSAAAAMPLPHTAQTPAEYADRERFLHRAALDAYWRKELSVEQLSDVFAHRNGWDPRRHPVEQELVLHRAIRDNLAARHRGAVDREREAWRAAELAAAAARSLRDEAFAALDRRSEEIESVVPMPELRRPAAEPAHEPASTARGHAPVPAY</sequence>
<keyword evidence="2" id="KW-1133">Transmembrane helix</keyword>
<keyword evidence="2" id="KW-0472">Membrane</keyword>
<feature type="compositionally biased region" description="Basic and acidic residues" evidence="1">
    <location>
        <begin position="240"/>
        <end position="250"/>
    </location>
</feature>
<evidence type="ECO:0000256" key="1">
    <source>
        <dbReference type="SAM" id="MobiDB-lite"/>
    </source>
</evidence>
<proteinExistence type="predicted"/>
<gene>
    <name evidence="3" type="ORF">GA0070560_11775</name>
</gene>
<name>A0A1C5IXR1_9ACTN</name>
<evidence type="ECO:0000313" key="4">
    <source>
        <dbReference type="Proteomes" id="UP000199408"/>
    </source>
</evidence>
<evidence type="ECO:0008006" key="5">
    <source>
        <dbReference type="Google" id="ProtNLM"/>
    </source>
</evidence>
<keyword evidence="4" id="KW-1185">Reference proteome</keyword>
<dbReference type="STRING" id="47864.GA0070560_11775"/>
<evidence type="ECO:0000256" key="2">
    <source>
        <dbReference type="SAM" id="Phobius"/>
    </source>
</evidence>
<feature type="transmembrane region" description="Helical" evidence="2">
    <location>
        <begin position="12"/>
        <end position="35"/>
    </location>
</feature>
<reference evidence="4" key="1">
    <citation type="submission" date="2016-06" db="EMBL/GenBank/DDBJ databases">
        <authorList>
            <person name="Varghese N."/>
        </authorList>
    </citation>
    <scope>NUCLEOTIDE SEQUENCE [LARGE SCALE GENOMIC DNA]</scope>
    <source>
        <strain evidence="4">DSM 43171</strain>
    </source>
</reference>
<evidence type="ECO:0000313" key="3">
    <source>
        <dbReference type="EMBL" id="SCG62576.1"/>
    </source>
</evidence>
<dbReference type="OrthoDB" id="3297285at2"/>
<dbReference type="EMBL" id="FMDN01000017">
    <property type="protein sequence ID" value="SCG62576.1"/>
    <property type="molecule type" value="Genomic_DNA"/>
</dbReference>